<evidence type="ECO:0000313" key="6">
    <source>
        <dbReference type="EMBL" id="BAN34419.1"/>
    </source>
</evidence>
<dbReference type="PANTHER" id="PTHR45586">
    <property type="entry name" value="TPR REPEAT-CONTAINING PROTEIN PA4667"/>
    <property type="match status" value="1"/>
</dbReference>
<dbReference type="SMART" id="SM00028">
    <property type="entry name" value="TPR"/>
    <property type="match status" value="4"/>
</dbReference>
<dbReference type="OrthoDB" id="5612599at2"/>
<feature type="compositionally biased region" description="Low complexity" evidence="4">
    <location>
        <begin position="35"/>
        <end position="52"/>
    </location>
</feature>
<dbReference type="InterPro" id="IPR051012">
    <property type="entry name" value="CellSynth/LPSAsmb/PSIAsmb"/>
</dbReference>
<dbReference type="SUPFAM" id="SSF48452">
    <property type="entry name" value="TPR-like"/>
    <property type="match status" value="1"/>
</dbReference>
<feature type="region of interest" description="Disordered" evidence="4">
    <location>
        <begin position="247"/>
        <end position="299"/>
    </location>
</feature>
<organism evidence="6 7">
    <name type="scientific">Sulfuricella denitrificans (strain DSM 22764 / NBRC 105220 / skB26)</name>
    <dbReference type="NCBI Taxonomy" id="1163617"/>
    <lineage>
        <taxon>Bacteria</taxon>
        <taxon>Pseudomonadati</taxon>
        <taxon>Pseudomonadota</taxon>
        <taxon>Betaproteobacteria</taxon>
        <taxon>Nitrosomonadales</taxon>
        <taxon>Sulfuricellaceae</taxon>
        <taxon>Sulfuricella</taxon>
    </lineage>
</organism>
<keyword evidence="7" id="KW-1185">Reference proteome</keyword>
<evidence type="ECO:0000256" key="2">
    <source>
        <dbReference type="ARBA" id="ARBA00022803"/>
    </source>
</evidence>
<evidence type="ECO:0000256" key="5">
    <source>
        <dbReference type="SAM" id="Phobius"/>
    </source>
</evidence>
<evidence type="ECO:0000256" key="3">
    <source>
        <dbReference type="PROSITE-ProRule" id="PRU00339"/>
    </source>
</evidence>
<keyword evidence="1" id="KW-0677">Repeat</keyword>
<reference evidence="6 7" key="1">
    <citation type="journal article" date="2012" name="Appl. Environ. Microbiol.">
        <title>Draft genome sequence of a psychrotolerant sulfur-oxidizing bacterium, Sulfuricella denitrificans skB26, and proteomic insights into cold adaptation.</title>
        <authorList>
            <person name="Watanabe T."/>
            <person name="Kojima H."/>
            <person name="Fukui M."/>
        </authorList>
    </citation>
    <scope>NUCLEOTIDE SEQUENCE [LARGE SCALE GENOMIC DNA]</scope>
    <source>
        <strain evidence="7">skB26</strain>
    </source>
</reference>
<dbReference type="Proteomes" id="UP000015559">
    <property type="component" value="Chromosome"/>
</dbReference>
<feature type="repeat" description="TPR" evidence="3">
    <location>
        <begin position="346"/>
        <end position="379"/>
    </location>
</feature>
<sequence length="500" mass="52263">MSLLMEALKKAERAKQGQTAPNTEHPDSSAETPKSVAAPSPELSLLSLEGAAGRVGITGNSDSPAVTTPSEPPPSIPDLTPLSIEDQNTTPTRVEPTVSALELTLSETPIPRGGLASPAPMATPSVEPEAQPQAATSSKSGASIPPVHPVEAPRKAQPQDIRTIAAAQQKAKTVFSAKQPTRNRTLLFTGAAVAVVLGLVGFGVYYWQITSTSTMLLPASASQPTSAAAPATPDDAAAPLQQPGIPVASAQNSIDNPTLSTAEGPAPVSAQASPPSTPTAYDPARAETRSGSEPFKENPAIRIRQSAATSQLNPTLGKAYQSFLAGDIGTAQQLYHKVLQQEPNNRDALLGMAAIALKQKQSSQAAAYYGKLLDLDPADSDALAGLIGLQGQSDPAQSESRLKKALIQNPQADAAHFALGNLYTQQSRWAEAQQSYFRAYSSAPGNADYAFNLAVSLDHLNQGKLALDYYQRALALPGPANFDRPSVQIRIKELLQPAGN</sequence>
<dbReference type="InterPro" id="IPR019734">
    <property type="entry name" value="TPR_rpt"/>
</dbReference>
<gene>
    <name evidence="6" type="ORF">SCD_n00572</name>
</gene>
<feature type="compositionally biased region" description="Polar residues" evidence="4">
    <location>
        <begin position="58"/>
        <end position="69"/>
    </location>
</feature>
<keyword evidence="2 3" id="KW-0802">TPR repeat</keyword>
<feature type="repeat" description="TPR" evidence="3">
    <location>
        <begin position="413"/>
        <end position="446"/>
    </location>
</feature>
<evidence type="ECO:0000256" key="1">
    <source>
        <dbReference type="ARBA" id="ARBA00022737"/>
    </source>
</evidence>
<dbReference type="RefSeq" id="WP_009206633.1">
    <property type="nucleotide sequence ID" value="NC_022357.1"/>
</dbReference>
<dbReference type="Pfam" id="PF13432">
    <property type="entry name" value="TPR_16"/>
    <property type="match status" value="1"/>
</dbReference>
<dbReference type="EMBL" id="AP013066">
    <property type="protein sequence ID" value="BAN34419.1"/>
    <property type="molecule type" value="Genomic_DNA"/>
</dbReference>
<dbReference type="PANTHER" id="PTHR45586:SF1">
    <property type="entry name" value="LIPOPOLYSACCHARIDE ASSEMBLY PROTEIN B"/>
    <property type="match status" value="1"/>
</dbReference>
<keyword evidence="5" id="KW-1133">Transmembrane helix</keyword>
<feature type="transmembrane region" description="Helical" evidence="5">
    <location>
        <begin position="186"/>
        <end position="207"/>
    </location>
</feature>
<feature type="region of interest" description="Disordered" evidence="4">
    <location>
        <begin position="1"/>
        <end position="94"/>
    </location>
</feature>
<feature type="compositionally biased region" description="Basic and acidic residues" evidence="4">
    <location>
        <begin position="284"/>
        <end position="296"/>
    </location>
</feature>
<dbReference type="eggNOG" id="COG0457">
    <property type="taxonomic scope" value="Bacteria"/>
</dbReference>
<dbReference type="InterPro" id="IPR011990">
    <property type="entry name" value="TPR-like_helical_dom_sf"/>
</dbReference>
<feature type="region of interest" description="Disordered" evidence="4">
    <location>
        <begin position="108"/>
        <end position="158"/>
    </location>
</feature>
<dbReference type="HOGENOM" id="CLU_040794_0_0_4"/>
<dbReference type="Pfam" id="PF14559">
    <property type="entry name" value="TPR_19"/>
    <property type="match status" value="1"/>
</dbReference>
<keyword evidence="5" id="KW-0472">Membrane</keyword>
<evidence type="ECO:0000256" key="4">
    <source>
        <dbReference type="SAM" id="MobiDB-lite"/>
    </source>
</evidence>
<feature type="compositionally biased region" description="Low complexity" evidence="4">
    <location>
        <begin position="265"/>
        <end position="280"/>
    </location>
</feature>
<feature type="compositionally biased region" description="Polar residues" evidence="4">
    <location>
        <begin position="249"/>
        <end position="261"/>
    </location>
</feature>
<dbReference type="KEGG" id="sdr:SCD_n00572"/>
<protein>
    <submittedName>
        <fullName evidence="6">Uncharacterized protein</fullName>
    </submittedName>
</protein>
<dbReference type="Gene3D" id="1.25.40.10">
    <property type="entry name" value="Tetratricopeptide repeat domain"/>
    <property type="match status" value="2"/>
</dbReference>
<name>S6AIP8_SULDS</name>
<dbReference type="PROSITE" id="PS50005">
    <property type="entry name" value="TPR"/>
    <property type="match status" value="2"/>
</dbReference>
<accession>S6AIP8</accession>
<dbReference type="AlphaFoldDB" id="S6AIP8"/>
<keyword evidence="5" id="KW-0812">Transmembrane</keyword>
<proteinExistence type="predicted"/>
<dbReference type="STRING" id="1163617.SCD_n00572"/>
<evidence type="ECO:0000313" key="7">
    <source>
        <dbReference type="Proteomes" id="UP000015559"/>
    </source>
</evidence>